<reference evidence="2 3" key="1">
    <citation type="submission" date="2024-02" db="EMBL/GenBank/DDBJ databases">
        <authorList>
            <person name="Vignale AGUSTIN F."/>
            <person name="Sosa J E."/>
            <person name="Modenutti C."/>
        </authorList>
    </citation>
    <scope>NUCLEOTIDE SEQUENCE [LARGE SCALE GENOMIC DNA]</scope>
</reference>
<comment type="caution">
    <text evidence="2">The sequence shown here is derived from an EMBL/GenBank/DDBJ whole genome shotgun (WGS) entry which is preliminary data.</text>
</comment>
<proteinExistence type="predicted"/>
<protein>
    <recommendedName>
        <fullName evidence="1">DNA polymerase epsilon subunit B N-terminal domain-containing protein</fullName>
    </recommendedName>
</protein>
<dbReference type="AlphaFoldDB" id="A0ABC8UWI8"/>
<organism evidence="2 3">
    <name type="scientific">Ilex paraguariensis</name>
    <name type="common">yerba mate</name>
    <dbReference type="NCBI Taxonomy" id="185542"/>
    <lineage>
        <taxon>Eukaryota</taxon>
        <taxon>Viridiplantae</taxon>
        <taxon>Streptophyta</taxon>
        <taxon>Embryophyta</taxon>
        <taxon>Tracheophyta</taxon>
        <taxon>Spermatophyta</taxon>
        <taxon>Magnoliopsida</taxon>
        <taxon>eudicotyledons</taxon>
        <taxon>Gunneridae</taxon>
        <taxon>Pentapetalae</taxon>
        <taxon>asterids</taxon>
        <taxon>campanulids</taxon>
        <taxon>Aquifoliales</taxon>
        <taxon>Aquifoliaceae</taxon>
        <taxon>Ilex</taxon>
    </lineage>
</organism>
<accession>A0ABC8UWI8</accession>
<evidence type="ECO:0000259" key="1">
    <source>
        <dbReference type="Pfam" id="PF12213"/>
    </source>
</evidence>
<keyword evidence="3" id="KW-1185">Reference proteome</keyword>
<dbReference type="EMBL" id="CAUOFW020009291">
    <property type="protein sequence ID" value="CAK9185403.1"/>
    <property type="molecule type" value="Genomic_DNA"/>
</dbReference>
<dbReference type="InterPro" id="IPR024639">
    <property type="entry name" value="DNA_pol_e_bsu_N"/>
</dbReference>
<evidence type="ECO:0000313" key="3">
    <source>
        <dbReference type="Proteomes" id="UP001642360"/>
    </source>
</evidence>
<sequence>MCEPDIVDVRNKVQKKFKTRGYTIKVKALTKILSFLNHFQDAKDEALDLHLDELQHQSLKASILDKELVHQMVSLLWEIEVVAAMERTHSSDTQVSTLRII</sequence>
<dbReference type="Pfam" id="PF12213">
    <property type="entry name" value="Dpoe2NT"/>
    <property type="match status" value="1"/>
</dbReference>
<dbReference type="Gene3D" id="1.10.8.60">
    <property type="match status" value="1"/>
</dbReference>
<feature type="domain" description="DNA polymerase epsilon subunit B N-terminal" evidence="1">
    <location>
        <begin position="9"/>
        <end position="73"/>
    </location>
</feature>
<dbReference type="Proteomes" id="UP001642360">
    <property type="component" value="Unassembled WGS sequence"/>
</dbReference>
<evidence type="ECO:0000313" key="2">
    <source>
        <dbReference type="EMBL" id="CAK9185403.1"/>
    </source>
</evidence>
<gene>
    <name evidence="2" type="ORF">ILEXP_LOCUS55802</name>
</gene>
<name>A0ABC8UWI8_9AQUA</name>